<dbReference type="GO" id="GO:0005829">
    <property type="term" value="C:cytosol"/>
    <property type="evidence" value="ECO:0007669"/>
    <property type="project" value="TreeGrafter"/>
</dbReference>
<sequence>MNAVETLQTADNVAQAEAQANPLDRYLGNTIRQLRQEHGLTIAEISERAGISRGMLSKIENGVTSPSLETLEQLANTLGVTLSRLFRGYNAPSNGAQLVKKGQGLEVVRRGTKIGHTYHLLAYDQGPQKSFEPFLITLEEAGEEFPAFEHPGTEFLYMLEGVLEYRVGDETFVMEPGDSLTFRGEIPHRPEKMHQLPTRFLSITHYDAASNEEMNEDI</sequence>
<dbReference type="InterPro" id="IPR001387">
    <property type="entry name" value="Cro/C1-type_HTH"/>
</dbReference>
<dbReference type="Gene3D" id="2.60.120.10">
    <property type="entry name" value="Jelly Rolls"/>
    <property type="match status" value="1"/>
</dbReference>
<dbReference type="InterPro" id="IPR013096">
    <property type="entry name" value="Cupin_2"/>
</dbReference>
<dbReference type="OrthoDB" id="9805356at2"/>
<evidence type="ECO:0000313" key="4">
    <source>
        <dbReference type="Proteomes" id="UP000245081"/>
    </source>
</evidence>
<feature type="domain" description="HTH cro/C1-type" evidence="2">
    <location>
        <begin position="31"/>
        <end position="85"/>
    </location>
</feature>
<dbReference type="InterPro" id="IPR050807">
    <property type="entry name" value="TransReg_Diox_bact_type"/>
</dbReference>
<dbReference type="CDD" id="cd02209">
    <property type="entry name" value="cupin_XRE_C"/>
    <property type="match status" value="1"/>
</dbReference>
<dbReference type="SUPFAM" id="SSF47413">
    <property type="entry name" value="lambda repressor-like DNA-binding domains"/>
    <property type="match status" value="1"/>
</dbReference>
<accession>A0A2R5F506</accession>
<dbReference type="RefSeq" id="WP_109014669.1">
    <property type="nucleotide sequence ID" value="NZ_BDOQ01000003.1"/>
</dbReference>
<dbReference type="Proteomes" id="UP000245081">
    <property type="component" value="Unassembled WGS sequence"/>
</dbReference>
<evidence type="ECO:0000256" key="1">
    <source>
        <dbReference type="ARBA" id="ARBA00023125"/>
    </source>
</evidence>
<name>A0A2R5F506_9PROT</name>
<dbReference type="GO" id="GO:0003677">
    <property type="term" value="F:DNA binding"/>
    <property type="evidence" value="ECO:0007669"/>
    <property type="project" value="UniProtKB-KW"/>
</dbReference>
<dbReference type="Pfam" id="PF07883">
    <property type="entry name" value="Cupin_2"/>
    <property type="match status" value="1"/>
</dbReference>
<dbReference type="SMART" id="SM00530">
    <property type="entry name" value="HTH_XRE"/>
    <property type="match status" value="1"/>
</dbReference>
<proteinExistence type="predicted"/>
<organism evidence="3 4">
    <name type="scientific">Novimethylophilus kurashikiensis</name>
    <dbReference type="NCBI Taxonomy" id="1825523"/>
    <lineage>
        <taxon>Bacteria</taxon>
        <taxon>Pseudomonadati</taxon>
        <taxon>Pseudomonadota</taxon>
        <taxon>Betaproteobacteria</taxon>
        <taxon>Nitrosomonadales</taxon>
        <taxon>Methylophilaceae</taxon>
        <taxon>Novimethylophilus</taxon>
    </lineage>
</organism>
<dbReference type="PANTHER" id="PTHR46797">
    <property type="entry name" value="HTH-TYPE TRANSCRIPTIONAL REGULATOR"/>
    <property type="match status" value="1"/>
</dbReference>
<dbReference type="Pfam" id="PF01381">
    <property type="entry name" value="HTH_3"/>
    <property type="match status" value="1"/>
</dbReference>
<dbReference type="PROSITE" id="PS50943">
    <property type="entry name" value="HTH_CROC1"/>
    <property type="match status" value="1"/>
</dbReference>
<protein>
    <submittedName>
        <fullName evidence="3">XRE family transcriptional regulator</fullName>
    </submittedName>
</protein>
<gene>
    <name evidence="3" type="ORF">NMK_1017</name>
</gene>
<keyword evidence="1" id="KW-0238">DNA-binding</keyword>
<dbReference type="GO" id="GO:0003700">
    <property type="term" value="F:DNA-binding transcription factor activity"/>
    <property type="evidence" value="ECO:0007669"/>
    <property type="project" value="TreeGrafter"/>
</dbReference>
<dbReference type="Gene3D" id="1.10.260.40">
    <property type="entry name" value="lambda repressor-like DNA-binding domains"/>
    <property type="match status" value="1"/>
</dbReference>
<dbReference type="EMBL" id="BDOQ01000003">
    <property type="protein sequence ID" value="GBG13470.1"/>
    <property type="molecule type" value="Genomic_DNA"/>
</dbReference>
<dbReference type="InterPro" id="IPR010982">
    <property type="entry name" value="Lambda_DNA-bd_dom_sf"/>
</dbReference>
<evidence type="ECO:0000259" key="2">
    <source>
        <dbReference type="PROSITE" id="PS50943"/>
    </source>
</evidence>
<dbReference type="InterPro" id="IPR011051">
    <property type="entry name" value="RmlC_Cupin_sf"/>
</dbReference>
<dbReference type="PANTHER" id="PTHR46797:SF1">
    <property type="entry name" value="METHYLPHOSPHONATE SYNTHASE"/>
    <property type="match status" value="1"/>
</dbReference>
<keyword evidence="4" id="KW-1185">Reference proteome</keyword>
<dbReference type="CDD" id="cd00093">
    <property type="entry name" value="HTH_XRE"/>
    <property type="match status" value="1"/>
</dbReference>
<evidence type="ECO:0000313" key="3">
    <source>
        <dbReference type="EMBL" id="GBG13470.1"/>
    </source>
</evidence>
<dbReference type="InterPro" id="IPR014710">
    <property type="entry name" value="RmlC-like_jellyroll"/>
</dbReference>
<reference evidence="3 4" key="1">
    <citation type="journal article" date="2018" name="Environ. Microbiol.">
        <title>Isolation and genomic characterization of Novimethylophilus kurashikiensis gen. nov. sp. nov., a new lanthanide-dependent methylotrophic species of Methylophilaceae.</title>
        <authorList>
            <person name="Lv H."/>
            <person name="Sahin N."/>
            <person name="Tani A."/>
        </authorList>
    </citation>
    <scope>NUCLEOTIDE SEQUENCE [LARGE SCALE GENOMIC DNA]</scope>
    <source>
        <strain evidence="3 4">La2-4</strain>
    </source>
</reference>
<comment type="caution">
    <text evidence="3">The sequence shown here is derived from an EMBL/GenBank/DDBJ whole genome shotgun (WGS) entry which is preliminary data.</text>
</comment>
<dbReference type="AlphaFoldDB" id="A0A2R5F506"/>
<dbReference type="SUPFAM" id="SSF51182">
    <property type="entry name" value="RmlC-like cupins"/>
    <property type="match status" value="1"/>
</dbReference>